<proteinExistence type="predicted"/>
<accession>A0A4S8KPG4</accession>
<keyword evidence="1" id="KW-0472">Membrane</keyword>
<evidence type="ECO:0000313" key="2">
    <source>
        <dbReference type="EMBL" id="THU77198.1"/>
    </source>
</evidence>
<keyword evidence="3" id="KW-1185">Reference proteome</keyword>
<name>A0A4S8KPG4_DENBC</name>
<evidence type="ECO:0000313" key="3">
    <source>
        <dbReference type="Proteomes" id="UP000297245"/>
    </source>
</evidence>
<reference evidence="2 3" key="1">
    <citation type="journal article" date="2019" name="Nat. Ecol. Evol.">
        <title>Megaphylogeny resolves global patterns of mushroom evolution.</title>
        <authorList>
            <person name="Varga T."/>
            <person name="Krizsan K."/>
            <person name="Foldi C."/>
            <person name="Dima B."/>
            <person name="Sanchez-Garcia M."/>
            <person name="Sanchez-Ramirez S."/>
            <person name="Szollosi G.J."/>
            <person name="Szarkandi J.G."/>
            <person name="Papp V."/>
            <person name="Albert L."/>
            <person name="Andreopoulos W."/>
            <person name="Angelini C."/>
            <person name="Antonin V."/>
            <person name="Barry K.W."/>
            <person name="Bougher N.L."/>
            <person name="Buchanan P."/>
            <person name="Buyck B."/>
            <person name="Bense V."/>
            <person name="Catcheside P."/>
            <person name="Chovatia M."/>
            <person name="Cooper J."/>
            <person name="Damon W."/>
            <person name="Desjardin D."/>
            <person name="Finy P."/>
            <person name="Geml J."/>
            <person name="Haridas S."/>
            <person name="Hughes K."/>
            <person name="Justo A."/>
            <person name="Karasinski D."/>
            <person name="Kautmanova I."/>
            <person name="Kiss B."/>
            <person name="Kocsube S."/>
            <person name="Kotiranta H."/>
            <person name="LaButti K.M."/>
            <person name="Lechner B.E."/>
            <person name="Liimatainen K."/>
            <person name="Lipzen A."/>
            <person name="Lukacs Z."/>
            <person name="Mihaltcheva S."/>
            <person name="Morgado L.N."/>
            <person name="Niskanen T."/>
            <person name="Noordeloos M.E."/>
            <person name="Ohm R.A."/>
            <person name="Ortiz-Santana B."/>
            <person name="Ovrebo C."/>
            <person name="Racz N."/>
            <person name="Riley R."/>
            <person name="Savchenko A."/>
            <person name="Shiryaev A."/>
            <person name="Soop K."/>
            <person name="Spirin V."/>
            <person name="Szebenyi C."/>
            <person name="Tomsovsky M."/>
            <person name="Tulloss R.E."/>
            <person name="Uehling J."/>
            <person name="Grigoriev I.V."/>
            <person name="Vagvolgyi C."/>
            <person name="Papp T."/>
            <person name="Martin F.M."/>
            <person name="Miettinen O."/>
            <person name="Hibbett D.S."/>
            <person name="Nagy L.G."/>
        </authorList>
    </citation>
    <scope>NUCLEOTIDE SEQUENCE [LARGE SCALE GENOMIC DNA]</scope>
    <source>
        <strain evidence="2 3">CBS 962.96</strain>
    </source>
</reference>
<protein>
    <submittedName>
        <fullName evidence="2">Uncharacterized protein</fullName>
    </submittedName>
</protein>
<sequence length="119" mass="14231">MCIFFKGQYPIYLAFVRPFASLFFRVPLFRLFFGIFCAWVLCFLFLLLLSFSCHFFLWSLRFFLHPLTNEQVKTHTFHFRSCTRFLTSLPCLSLSSSHSFSVFHFCDFCCCSLEIIHFI</sequence>
<evidence type="ECO:0000256" key="1">
    <source>
        <dbReference type="SAM" id="Phobius"/>
    </source>
</evidence>
<dbReference type="Proteomes" id="UP000297245">
    <property type="component" value="Unassembled WGS sequence"/>
</dbReference>
<keyword evidence="1" id="KW-0812">Transmembrane</keyword>
<dbReference type="EMBL" id="ML180517">
    <property type="protein sequence ID" value="THU77198.1"/>
    <property type="molecule type" value="Genomic_DNA"/>
</dbReference>
<keyword evidence="1" id="KW-1133">Transmembrane helix</keyword>
<dbReference type="AlphaFoldDB" id="A0A4S8KPG4"/>
<gene>
    <name evidence="2" type="ORF">K435DRAFT_102321</name>
</gene>
<organism evidence="2 3">
    <name type="scientific">Dendrothele bispora (strain CBS 962.96)</name>
    <dbReference type="NCBI Taxonomy" id="1314807"/>
    <lineage>
        <taxon>Eukaryota</taxon>
        <taxon>Fungi</taxon>
        <taxon>Dikarya</taxon>
        <taxon>Basidiomycota</taxon>
        <taxon>Agaricomycotina</taxon>
        <taxon>Agaricomycetes</taxon>
        <taxon>Agaricomycetidae</taxon>
        <taxon>Agaricales</taxon>
        <taxon>Agaricales incertae sedis</taxon>
        <taxon>Dendrothele</taxon>
    </lineage>
</organism>
<feature type="transmembrane region" description="Helical" evidence="1">
    <location>
        <begin position="31"/>
        <end position="57"/>
    </location>
</feature>